<dbReference type="KEGG" id="epa:110238733"/>
<dbReference type="OMA" id="MATRMIF"/>
<dbReference type="Proteomes" id="UP000887567">
    <property type="component" value="Unplaced"/>
</dbReference>
<evidence type="ECO:0000256" key="1">
    <source>
        <dbReference type="SAM" id="SignalP"/>
    </source>
</evidence>
<dbReference type="AlphaFoldDB" id="A0A913X7A3"/>
<feature type="chain" id="PRO_5037432988" evidence="1">
    <location>
        <begin position="23"/>
        <end position="265"/>
    </location>
</feature>
<dbReference type="EnsemblMetazoa" id="XM_021044421.2">
    <property type="protein sequence ID" value="XP_020900080.1"/>
    <property type="gene ID" value="LOC110238733"/>
</dbReference>
<dbReference type="GeneID" id="110238733"/>
<proteinExistence type="predicted"/>
<reference evidence="2" key="1">
    <citation type="submission" date="2022-11" db="UniProtKB">
        <authorList>
            <consortium name="EnsemblMetazoa"/>
        </authorList>
    </citation>
    <scope>IDENTIFICATION</scope>
</reference>
<feature type="signal peptide" evidence="1">
    <location>
        <begin position="1"/>
        <end position="22"/>
    </location>
</feature>
<keyword evidence="3" id="KW-1185">Reference proteome</keyword>
<evidence type="ECO:0000313" key="2">
    <source>
        <dbReference type="EnsemblMetazoa" id="XP_020900080.1"/>
    </source>
</evidence>
<keyword evidence="1" id="KW-0732">Signal</keyword>
<accession>A0A913X7A3</accession>
<protein>
    <submittedName>
        <fullName evidence="2">Uncharacterized protein</fullName>
    </submittedName>
</protein>
<name>A0A913X7A3_EXADI</name>
<sequence length="265" mass="28407">MATRMIFVLAAFLNLFTCQVQAQNNTASSASPTATLTMTVATTSAGLTATTTQQAMATTSQQIKPTPTTTSAPSASVSLDFETILNATAKYTGTCQNEKDENIKNETKDLFKDKAYDLRNVQITTEQSGEDCKVKITLTFGKGLTKNDILVKFENASNGEIGGVTLKDFLAGVFVVGVNLGDYKATEEECKAKCCGTGGPITVRRSCTDENGNKSPKCLNYRIKKEVKDCNSVCNVKDLCGAGMSIHVSLLMLTFGGLLSWVLKE</sequence>
<organism evidence="2 3">
    <name type="scientific">Exaiptasia diaphana</name>
    <name type="common">Tropical sea anemone</name>
    <name type="synonym">Aiptasia pulchella</name>
    <dbReference type="NCBI Taxonomy" id="2652724"/>
    <lineage>
        <taxon>Eukaryota</taxon>
        <taxon>Metazoa</taxon>
        <taxon>Cnidaria</taxon>
        <taxon>Anthozoa</taxon>
        <taxon>Hexacorallia</taxon>
        <taxon>Actiniaria</taxon>
        <taxon>Aiptasiidae</taxon>
        <taxon>Exaiptasia</taxon>
    </lineage>
</organism>
<evidence type="ECO:0000313" key="3">
    <source>
        <dbReference type="Proteomes" id="UP000887567"/>
    </source>
</evidence>
<dbReference type="RefSeq" id="XP_020900080.1">
    <property type="nucleotide sequence ID" value="XM_021044421.2"/>
</dbReference>